<feature type="compositionally biased region" description="Basic and acidic residues" evidence="1">
    <location>
        <begin position="197"/>
        <end position="208"/>
    </location>
</feature>
<evidence type="ECO:0000313" key="2">
    <source>
        <dbReference type="EMBL" id="CAA9543251.1"/>
    </source>
</evidence>
<dbReference type="AlphaFoldDB" id="A0A6J4UAM8"/>
<accession>A0A6J4UAM8</accession>
<feature type="compositionally biased region" description="Basic residues" evidence="1">
    <location>
        <begin position="56"/>
        <end position="85"/>
    </location>
</feature>
<gene>
    <name evidence="2" type="ORF">AVDCRST_MAG59-1038</name>
</gene>
<name>A0A6J4UAM8_9BACT</name>
<feature type="compositionally biased region" description="Low complexity" evidence="1">
    <location>
        <begin position="186"/>
        <end position="196"/>
    </location>
</feature>
<sequence>GRGADPQRRRREGRARAEAARPDPDLHPLDQRPRHPALARGAAAAADRGAPDRLVRGRGRERRPALRHLRAGHHAPGRRLRLARHRPSEPGGDDGDADRRAGGTGQGLRHRGDPPPARPRLHRPRPALRLADRLRLQPGRAAVLRQGRVPRSRPPPPVPSDGRPPLGRGRDGHLGDRVREPGAGEGVPARRAAGRGAAERDRCRLDRV</sequence>
<feature type="non-terminal residue" evidence="2">
    <location>
        <position position="1"/>
    </location>
</feature>
<dbReference type="GO" id="GO:0016740">
    <property type="term" value="F:transferase activity"/>
    <property type="evidence" value="ECO:0007669"/>
    <property type="project" value="UniProtKB-KW"/>
</dbReference>
<reference evidence="2" key="1">
    <citation type="submission" date="2020-02" db="EMBL/GenBank/DDBJ databases">
        <authorList>
            <person name="Meier V. D."/>
        </authorList>
    </citation>
    <scope>NUCLEOTIDE SEQUENCE</scope>
    <source>
        <strain evidence="2">AVDCRST_MAG59</strain>
    </source>
</reference>
<feature type="compositionally biased region" description="Basic and acidic residues" evidence="1">
    <location>
        <begin position="14"/>
        <end position="33"/>
    </location>
</feature>
<dbReference type="EMBL" id="CADCWF010000059">
    <property type="protein sequence ID" value="CAA9543251.1"/>
    <property type="molecule type" value="Genomic_DNA"/>
</dbReference>
<feature type="compositionally biased region" description="Low complexity" evidence="1">
    <location>
        <begin position="36"/>
        <end position="48"/>
    </location>
</feature>
<proteinExistence type="predicted"/>
<feature type="region of interest" description="Disordered" evidence="1">
    <location>
        <begin position="1"/>
        <end position="208"/>
    </location>
</feature>
<feature type="compositionally biased region" description="Basic and acidic residues" evidence="1">
    <location>
        <begin position="168"/>
        <end position="182"/>
    </location>
</feature>
<evidence type="ECO:0000256" key="1">
    <source>
        <dbReference type="SAM" id="MobiDB-lite"/>
    </source>
</evidence>
<protein>
    <submittedName>
        <fullName evidence="2">GCN5-related N-acetyltransferase</fullName>
    </submittedName>
</protein>
<keyword evidence="2" id="KW-0808">Transferase</keyword>
<feature type="non-terminal residue" evidence="2">
    <location>
        <position position="208"/>
    </location>
</feature>
<organism evidence="2">
    <name type="scientific">uncultured Thermomicrobiales bacterium</name>
    <dbReference type="NCBI Taxonomy" id="1645740"/>
    <lineage>
        <taxon>Bacteria</taxon>
        <taxon>Pseudomonadati</taxon>
        <taxon>Thermomicrobiota</taxon>
        <taxon>Thermomicrobia</taxon>
        <taxon>Thermomicrobiales</taxon>
        <taxon>environmental samples</taxon>
    </lineage>
</organism>